<comment type="caution">
    <text evidence="2">The sequence shown here is derived from an EMBL/GenBank/DDBJ whole genome shotgun (WGS) entry which is preliminary data.</text>
</comment>
<evidence type="ECO:0000313" key="3">
    <source>
        <dbReference type="Proteomes" id="UP001522868"/>
    </source>
</evidence>
<dbReference type="SUPFAM" id="SSF47413">
    <property type="entry name" value="lambda repressor-like DNA-binding domains"/>
    <property type="match status" value="1"/>
</dbReference>
<feature type="domain" description="HTH cro/C1-type" evidence="1">
    <location>
        <begin position="19"/>
        <end position="76"/>
    </location>
</feature>
<sequence>MTFDPESLGRTRSDLAAALRDERRRAGLTQTTLARRCNMSQTKISNIESGKIAPTIVDVELILETLGAQGSVATDILALARSAHTEWQDGWASQRRGLDKKQNELARLEAVTTEFRFFLPTMITGLLATPDYVRASLSRSSGDIAKVIAKKIERQRVLMDSSKSFTFLLTEQAVRWPLVPPLAMALQLDRLASLSRIPHLRLGVIPLGLPGPVDETPLSVFTVYDRRLVQVETHTGALILRDHKDVAAYREDFERYEAHAVWGDDCRELLGEWAGRFTRQRQ</sequence>
<dbReference type="SMART" id="SM00530">
    <property type="entry name" value="HTH_XRE"/>
    <property type="match status" value="1"/>
</dbReference>
<dbReference type="Proteomes" id="UP001522868">
    <property type="component" value="Unassembled WGS sequence"/>
</dbReference>
<dbReference type="RefSeq" id="WP_248632332.1">
    <property type="nucleotide sequence ID" value="NZ_JALPTH010000005.1"/>
</dbReference>
<dbReference type="InterPro" id="IPR043917">
    <property type="entry name" value="DUF5753"/>
</dbReference>
<organism evidence="2 3">
    <name type="scientific">Streptomyces lichenis</name>
    <dbReference type="NCBI Taxonomy" id="2306967"/>
    <lineage>
        <taxon>Bacteria</taxon>
        <taxon>Bacillati</taxon>
        <taxon>Actinomycetota</taxon>
        <taxon>Actinomycetes</taxon>
        <taxon>Kitasatosporales</taxon>
        <taxon>Streptomycetaceae</taxon>
        <taxon>Streptomyces</taxon>
    </lineage>
</organism>
<dbReference type="InterPro" id="IPR001387">
    <property type="entry name" value="Cro/C1-type_HTH"/>
</dbReference>
<dbReference type="Gene3D" id="1.10.260.40">
    <property type="entry name" value="lambda repressor-like DNA-binding domains"/>
    <property type="match status" value="1"/>
</dbReference>
<name>A0ABT0I6Z8_9ACTN</name>
<protein>
    <submittedName>
        <fullName evidence="2">Helix-turn-helix transcriptional regulator</fullName>
    </submittedName>
</protein>
<dbReference type="CDD" id="cd00093">
    <property type="entry name" value="HTH_XRE"/>
    <property type="match status" value="1"/>
</dbReference>
<accession>A0ABT0I6Z8</accession>
<evidence type="ECO:0000259" key="1">
    <source>
        <dbReference type="PROSITE" id="PS50943"/>
    </source>
</evidence>
<reference evidence="2 3" key="1">
    <citation type="submission" date="2022-04" db="EMBL/GenBank/DDBJ databases">
        <title>Streptomyces sp. nov. LCR6-01 isolated from Lichen of Dirinaria sp.</title>
        <authorList>
            <person name="Kanchanasin P."/>
            <person name="Tanasupawat S."/>
            <person name="Phongsopitanun W."/>
        </authorList>
    </citation>
    <scope>NUCLEOTIDE SEQUENCE [LARGE SCALE GENOMIC DNA]</scope>
    <source>
        <strain evidence="2 3">LCR6-01</strain>
    </source>
</reference>
<proteinExistence type="predicted"/>
<dbReference type="Pfam" id="PF13560">
    <property type="entry name" value="HTH_31"/>
    <property type="match status" value="1"/>
</dbReference>
<dbReference type="InterPro" id="IPR010982">
    <property type="entry name" value="Lambda_DNA-bd_dom_sf"/>
</dbReference>
<evidence type="ECO:0000313" key="2">
    <source>
        <dbReference type="EMBL" id="MCK8677098.1"/>
    </source>
</evidence>
<dbReference type="Pfam" id="PF19054">
    <property type="entry name" value="DUF5753"/>
    <property type="match status" value="1"/>
</dbReference>
<dbReference type="PROSITE" id="PS50943">
    <property type="entry name" value="HTH_CROC1"/>
    <property type="match status" value="1"/>
</dbReference>
<keyword evidence="3" id="KW-1185">Reference proteome</keyword>
<dbReference type="EMBL" id="JALPTH010000005">
    <property type="protein sequence ID" value="MCK8677098.1"/>
    <property type="molecule type" value="Genomic_DNA"/>
</dbReference>
<gene>
    <name evidence="2" type="ORF">M1O15_06770</name>
</gene>